<dbReference type="Proteomes" id="UP000314294">
    <property type="component" value="Unassembled WGS sequence"/>
</dbReference>
<accession>A0A4Z2FN66</accession>
<dbReference type="AlphaFoldDB" id="A0A4Z2FN66"/>
<keyword evidence="3" id="KW-1185">Reference proteome</keyword>
<dbReference type="EMBL" id="SRLO01001027">
    <property type="protein sequence ID" value="TNN42579.1"/>
    <property type="molecule type" value="Genomic_DNA"/>
</dbReference>
<gene>
    <name evidence="2" type="ORF">EYF80_047238</name>
</gene>
<proteinExistence type="predicted"/>
<feature type="compositionally biased region" description="Basic residues" evidence="1">
    <location>
        <begin position="39"/>
        <end position="51"/>
    </location>
</feature>
<feature type="region of interest" description="Disordered" evidence="1">
    <location>
        <begin position="1"/>
        <end position="56"/>
    </location>
</feature>
<feature type="compositionally biased region" description="Low complexity" evidence="1">
    <location>
        <begin position="1"/>
        <end position="10"/>
    </location>
</feature>
<name>A0A4Z2FN66_9TELE</name>
<reference evidence="2 3" key="1">
    <citation type="submission" date="2019-03" db="EMBL/GenBank/DDBJ databases">
        <title>First draft genome of Liparis tanakae, snailfish: a comprehensive survey of snailfish specific genes.</title>
        <authorList>
            <person name="Kim W."/>
            <person name="Song I."/>
            <person name="Jeong J.-H."/>
            <person name="Kim D."/>
            <person name="Kim S."/>
            <person name="Ryu S."/>
            <person name="Song J.Y."/>
            <person name="Lee S.K."/>
        </authorList>
    </citation>
    <scope>NUCLEOTIDE SEQUENCE [LARGE SCALE GENOMIC DNA]</scope>
    <source>
        <tissue evidence="2">Muscle</tissue>
    </source>
</reference>
<organism evidence="2 3">
    <name type="scientific">Liparis tanakae</name>
    <name type="common">Tanaka's snailfish</name>
    <dbReference type="NCBI Taxonomy" id="230148"/>
    <lineage>
        <taxon>Eukaryota</taxon>
        <taxon>Metazoa</taxon>
        <taxon>Chordata</taxon>
        <taxon>Craniata</taxon>
        <taxon>Vertebrata</taxon>
        <taxon>Euteleostomi</taxon>
        <taxon>Actinopterygii</taxon>
        <taxon>Neopterygii</taxon>
        <taxon>Teleostei</taxon>
        <taxon>Neoteleostei</taxon>
        <taxon>Acanthomorphata</taxon>
        <taxon>Eupercaria</taxon>
        <taxon>Perciformes</taxon>
        <taxon>Cottioidei</taxon>
        <taxon>Cottales</taxon>
        <taxon>Liparidae</taxon>
        <taxon>Liparis</taxon>
    </lineage>
</organism>
<evidence type="ECO:0000256" key="1">
    <source>
        <dbReference type="SAM" id="MobiDB-lite"/>
    </source>
</evidence>
<evidence type="ECO:0000313" key="3">
    <source>
        <dbReference type="Proteomes" id="UP000314294"/>
    </source>
</evidence>
<sequence length="161" mass="17813">MEGAGAARHPAPGPPIDNQQISLTVTCRASGRRREAPAGKRKRKRMRKRKGKETQSMWFTGNTESEEFIKLFFSVVDSMNPVKKQLSEKPENPNAGFPRAELGFWRLLEASGGFWRLLEASGGFWRLPGSQPPVAAGCISSISSISSIRSIRPLMLHAADY</sequence>
<feature type="compositionally biased region" description="Polar residues" evidence="1">
    <location>
        <begin position="17"/>
        <end position="27"/>
    </location>
</feature>
<evidence type="ECO:0000313" key="2">
    <source>
        <dbReference type="EMBL" id="TNN42579.1"/>
    </source>
</evidence>
<protein>
    <submittedName>
        <fullName evidence="2">Uncharacterized protein</fullName>
    </submittedName>
</protein>
<comment type="caution">
    <text evidence="2">The sequence shown here is derived from an EMBL/GenBank/DDBJ whole genome shotgun (WGS) entry which is preliminary data.</text>
</comment>